<keyword evidence="3" id="KW-1185">Reference proteome</keyword>
<comment type="caution">
    <text evidence="2">The sequence shown here is derived from an EMBL/GenBank/DDBJ whole genome shotgun (WGS) entry which is preliminary data.</text>
</comment>
<dbReference type="GO" id="GO:0016787">
    <property type="term" value="F:hydrolase activity"/>
    <property type="evidence" value="ECO:0007669"/>
    <property type="project" value="UniProtKB-KW"/>
</dbReference>
<dbReference type="AlphaFoldDB" id="A0A5A7PRK9"/>
<feature type="compositionally biased region" description="Polar residues" evidence="1">
    <location>
        <begin position="40"/>
        <end position="50"/>
    </location>
</feature>
<evidence type="ECO:0000313" key="2">
    <source>
        <dbReference type="EMBL" id="GER35241.1"/>
    </source>
</evidence>
<evidence type="ECO:0000313" key="3">
    <source>
        <dbReference type="Proteomes" id="UP000325081"/>
    </source>
</evidence>
<sequence>MGRDRGGGKSNDWFFMQVWAIVKPTSNSEKGREWFGESGSELQEQDSTITKLDLGEPGSKESNTLSGPALGKVEGPRLWTGEGIGPSKEGLGGASPRGGAESEGVGFEAREERLGGLAGGGIGREEEVEEI</sequence>
<reference evidence="3" key="1">
    <citation type="journal article" date="2019" name="Curr. Biol.">
        <title>Genome Sequence of Striga asiatica Provides Insight into the Evolution of Plant Parasitism.</title>
        <authorList>
            <person name="Yoshida S."/>
            <person name="Kim S."/>
            <person name="Wafula E.K."/>
            <person name="Tanskanen J."/>
            <person name="Kim Y.M."/>
            <person name="Honaas L."/>
            <person name="Yang Z."/>
            <person name="Spallek T."/>
            <person name="Conn C.E."/>
            <person name="Ichihashi Y."/>
            <person name="Cheong K."/>
            <person name="Cui S."/>
            <person name="Der J.P."/>
            <person name="Gundlach H."/>
            <person name="Jiao Y."/>
            <person name="Hori C."/>
            <person name="Ishida J.K."/>
            <person name="Kasahara H."/>
            <person name="Kiba T."/>
            <person name="Kim M.S."/>
            <person name="Koo N."/>
            <person name="Laohavisit A."/>
            <person name="Lee Y.H."/>
            <person name="Lumba S."/>
            <person name="McCourt P."/>
            <person name="Mortimer J.C."/>
            <person name="Mutuku J.M."/>
            <person name="Nomura T."/>
            <person name="Sasaki-Sekimoto Y."/>
            <person name="Seto Y."/>
            <person name="Wang Y."/>
            <person name="Wakatake T."/>
            <person name="Sakakibara H."/>
            <person name="Demura T."/>
            <person name="Yamaguchi S."/>
            <person name="Yoneyama K."/>
            <person name="Manabe R.I."/>
            <person name="Nelson D.C."/>
            <person name="Schulman A.H."/>
            <person name="Timko M.P."/>
            <person name="dePamphilis C.W."/>
            <person name="Choi D."/>
            <person name="Shirasu K."/>
        </authorList>
    </citation>
    <scope>NUCLEOTIDE SEQUENCE [LARGE SCALE GENOMIC DNA]</scope>
    <source>
        <strain evidence="3">cv. UVA1</strain>
    </source>
</reference>
<proteinExistence type="predicted"/>
<dbReference type="Proteomes" id="UP000325081">
    <property type="component" value="Unassembled WGS sequence"/>
</dbReference>
<feature type="region of interest" description="Disordered" evidence="1">
    <location>
        <begin position="26"/>
        <end position="131"/>
    </location>
</feature>
<gene>
    <name evidence="2" type="ORF">STAS_11493</name>
</gene>
<name>A0A5A7PRK9_STRAF</name>
<protein>
    <submittedName>
        <fullName evidence="2">Alpha/beta-Hydrolases superfamily protein</fullName>
    </submittedName>
</protein>
<keyword evidence="2" id="KW-0378">Hydrolase</keyword>
<accession>A0A5A7PRK9</accession>
<dbReference type="EMBL" id="BKCP01004960">
    <property type="protein sequence ID" value="GER35241.1"/>
    <property type="molecule type" value="Genomic_DNA"/>
</dbReference>
<organism evidence="2 3">
    <name type="scientific">Striga asiatica</name>
    <name type="common">Asiatic witchweed</name>
    <name type="synonym">Buchnera asiatica</name>
    <dbReference type="NCBI Taxonomy" id="4170"/>
    <lineage>
        <taxon>Eukaryota</taxon>
        <taxon>Viridiplantae</taxon>
        <taxon>Streptophyta</taxon>
        <taxon>Embryophyta</taxon>
        <taxon>Tracheophyta</taxon>
        <taxon>Spermatophyta</taxon>
        <taxon>Magnoliopsida</taxon>
        <taxon>eudicotyledons</taxon>
        <taxon>Gunneridae</taxon>
        <taxon>Pentapetalae</taxon>
        <taxon>asterids</taxon>
        <taxon>lamiids</taxon>
        <taxon>Lamiales</taxon>
        <taxon>Orobanchaceae</taxon>
        <taxon>Buchnereae</taxon>
        <taxon>Striga</taxon>
    </lineage>
</organism>
<evidence type="ECO:0000256" key="1">
    <source>
        <dbReference type="SAM" id="MobiDB-lite"/>
    </source>
</evidence>